<keyword evidence="7 9" id="KW-0906">Nuclear pore complex</keyword>
<dbReference type="GO" id="GO:0017056">
    <property type="term" value="F:structural constituent of nuclear pore"/>
    <property type="evidence" value="ECO:0007669"/>
    <property type="project" value="EnsemblFungi"/>
</dbReference>
<evidence type="ECO:0000256" key="4">
    <source>
        <dbReference type="ARBA" id="ARBA00022816"/>
    </source>
</evidence>
<accession>G0VHI4</accession>
<evidence type="ECO:0000313" key="11">
    <source>
        <dbReference type="Proteomes" id="UP000001640"/>
    </source>
</evidence>
<dbReference type="AlphaFoldDB" id="G0VHI4"/>
<dbReference type="Pfam" id="PF07575">
    <property type="entry name" value="Nucleopor_Nup85"/>
    <property type="match status" value="1"/>
</dbReference>
<name>G0VHI4_NAUCA</name>
<keyword evidence="4 9" id="KW-0509">mRNA transport</keyword>
<dbReference type="GO" id="GO:0006606">
    <property type="term" value="P:protein import into nucleus"/>
    <property type="evidence" value="ECO:0007669"/>
    <property type="project" value="EnsemblFungi"/>
</dbReference>
<dbReference type="InParanoid" id="G0VHI4"/>
<gene>
    <name evidence="10" type="primary">NCAS0G04030</name>
    <name evidence="10" type="ordered locus">NCAS_0G04030</name>
</gene>
<evidence type="ECO:0000256" key="3">
    <source>
        <dbReference type="ARBA" id="ARBA00022448"/>
    </source>
</evidence>
<evidence type="ECO:0000256" key="2">
    <source>
        <dbReference type="ARBA" id="ARBA00005573"/>
    </source>
</evidence>
<dbReference type="GO" id="GO:0031080">
    <property type="term" value="C:nuclear pore outer ring"/>
    <property type="evidence" value="ECO:0007669"/>
    <property type="project" value="EnsemblFungi"/>
</dbReference>
<dbReference type="GO" id="GO:0006406">
    <property type="term" value="P:mRNA export from nucleus"/>
    <property type="evidence" value="ECO:0007669"/>
    <property type="project" value="EnsemblFungi"/>
</dbReference>
<evidence type="ECO:0000313" key="10">
    <source>
        <dbReference type="EMBL" id="CCC71290.1"/>
    </source>
</evidence>
<evidence type="ECO:0000256" key="1">
    <source>
        <dbReference type="ARBA" id="ARBA00004567"/>
    </source>
</evidence>
<dbReference type="GeneID" id="96904955"/>
<dbReference type="Gene3D" id="2.20.25.500">
    <property type="match status" value="1"/>
</dbReference>
<evidence type="ECO:0000256" key="5">
    <source>
        <dbReference type="ARBA" id="ARBA00022927"/>
    </source>
</evidence>
<dbReference type="FunCoup" id="G0VHI4">
    <property type="interactions" value="168"/>
</dbReference>
<keyword evidence="5 9" id="KW-0653">Protein transport</keyword>
<keyword evidence="9" id="KW-0472">Membrane</keyword>
<dbReference type="InterPro" id="IPR011502">
    <property type="entry name" value="Nucleoporin_Nup85"/>
</dbReference>
<dbReference type="PANTHER" id="PTHR13373:SF21">
    <property type="entry name" value="NUCLEAR PORE COMPLEX PROTEIN NUP85"/>
    <property type="match status" value="1"/>
</dbReference>
<dbReference type="GO" id="GO:0000055">
    <property type="term" value="P:ribosomal large subunit export from nucleus"/>
    <property type="evidence" value="ECO:0007669"/>
    <property type="project" value="EnsemblFungi"/>
</dbReference>
<dbReference type="OMA" id="VKHYSWM"/>
<reference evidence="10 11" key="1">
    <citation type="journal article" date="2011" name="Proc. Natl. Acad. Sci. U.S.A.">
        <title>Evolutionary erosion of yeast sex chromosomes by mating-type switching accidents.</title>
        <authorList>
            <person name="Gordon J.L."/>
            <person name="Armisen D."/>
            <person name="Proux-Wera E."/>
            <person name="Oheigeartaigh S.S."/>
            <person name="Byrne K.P."/>
            <person name="Wolfe K.H."/>
        </authorList>
    </citation>
    <scope>NUCLEOTIDE SEQUENCE [LARGE SCALE GENOMIC DNA]</scope>
    <source>
        <strain evidence="11">ATCC 76901 / BCRC 22586 / CBS 4309 / NBRC 1992 / NRRL Y-12630</strain>
    </source>
</reference>
<dbReference type="Proteomes" id="UP000001640">
    <property type="component" value="Chromosome 7"/>
</dbReference>
<dbReference type="GO" id="GO:0031965">
    <property type="term" value="C:nuclear membrane"/>
    <property type="evidence" value="ECO:0007669"/>
    <property type="project" value="UniProtKB-UniRule"/>
</dbReference>
<organism evidence="10 11">
    <name type="scientific">Naumovozyma castellii</name>
    <name type="common">Yeast</name>
    <name type="synonym">Saccharomyces castellii</name>
    <dbReference type="NCBI Taxonomy" id="27288"/>
    <lineage>
        <taxon>Eukaryota</taxon>
        <taxon>Fungi</taxon>
        <taxon>Dikarya</taxon>
        <taxon>Ascomycota</taxon>
        <taxon>Saccharomycotina</taxon>
        <taxon>Saccharomycetes</taxon>
        <taxon>Saccharomycetales</taxon>
        <taxon>Saccharomycetaceae</taxon>
        <taxon>Naumovozyma</taxon>
    </lineage>
</organism>
<comment type="similarity">
    <text evidence="2 9">Belongs to the nucleoporin Nup85 family.</text>
</comment>
<evidence type="ECO:0000256" key="6">
    <source>
        <dbReference type="ARBA" id="ARBA00023010"/>
    </source>
</evidence>
<evidence type="ECO:0000256" key="8">
    <source>
        <dbReference type="ARBA" id="ARBA00023242"/>
    </source>
</evidence>
<evidence type="ECO:0000256" key="9">
    <source>
        <dbReference type="RuleBase" id="RU365073"/>
    </source>
</evidence>
<dbReference type="KEGG" id="ncs:NCAS_0G04030"/>
<reference key="2">
    <citation type="submission" date="2011-08" db="EMBL/GenBank/DDBJ databases">
        <title>Genome sequence of Naumovozyma castellii.</title>
        <authorList>
            <person name="Gordon J.L."/>
            <person name="Armisen D."/>
            <person name="Proux-Wera E."/>
            <person name="OhEigeartaigh S.S."/>
            <person name="Byrne K.P."/>
            <person name="Wolfe K.H."/>
        </authorList>
    </citation>
    <scope>NUCLEOTIDE SEQUENCE</scope>
    <source>
        <strain>Type strain:CBS 4309</strain>
    </source>
</reference>
<comment type="subunit">
    <text evidence="9">Component of the nuclear pore complex (NPC).</text>
</comment>
<dbReference type="OrthoDB" id="17644at2759"/>
<keyword evidence="3 9" id="KW-0813">Transport</keyword>
<protein>
    <recommendedName>
        <fullName evidence="9">Nuclear pore complex protein Nup85</fullName>
    </recommendedName>
</protein>
<keyword evidence="8 9" id="KW-0539">Nucleus</keyword>
<proteinExistence type="inferred from homology"/>
<dbReference type="EMBL" id="HE576758">
    <property type="protein sequence ID" value="CCC71290.1"/>
    <property type="molecule type" value="Genomic_DNA"/>
</dbReference>
<dbReference type="eggNOG" id="KOG2271">
    <property type="taxonomic scope" value="Eukaryota"/>
</dbReference>
<sequence length="755" mass="85932">MAANRETKDLLMDVNQLDFFDPQQDQAKTPSEPTEDVSITSEDMMLDELDPVSQAPVMRLTKKSDQPLLNGKSGTLNFQLGPLSSHNLAFVDGPNQHTIYPVSLPNIDNSPEFTEYASRLFEVYYQLGDHRQFSVPTIGVINKRSIGDHNQVVNLSMENIVNELRIFIENGREKDQITDRILDLEESLTILNCLQLIHFTLDNSFISEEDGEGRLKFIEELLNWVNRSDGEPNDSYIDQVFNISSKHVVETPLFWKLLNQLLLRGLFEQAIACIERSEILTYLDTIAECSVSASIIRDIISLLGIYPRDSSTTFREWKSLALELVNNFANSDTNVSGELRDYIEDVLLVISGNQNKILHYSKTWYESYCGLMLYYIPSLELSQEYLTMSLKINPLDITNNWEKACADIINGNISSILPTLESLDTCTAAFTAAICEAKGLLENPNDILNNNDSDFSYGNESLFSPNNGMATYLINNFALELCSHDDRDLWPISIGLIAISPMINGNSNSIKKATISELLLHYPFKTNDDIEWMLSICAEWKLPEVAKTLYTILGNQMLYQGNTIEAITNFSKGGKFELVKQYSWMMFEASILQDGPLDDQILNSIVSDDHSNIPEDVLDSLVTNAMRQTLAPYAVLYQFFQARDNKDWVEANRLLIALLSFPYLPKYYLVLLVTKFLYPIFLIEGAPKIEEQDVLLIIEALENKWDVEDERSQDLYSAVLEQLPVDVSRTLPEGMDKFINVVRKRLSFKLYEEFV</sequence>
<dbReference type="GO" id="GO:0045893">
    <property type="term" value="P:positive regulation of DNA-templated transcription"/>
    <property type="evidence" value="ECO:0007669"/>
    <property type="project" value="EnsemblFungi"/>
</dbReference>
<keyword evidence="11" id="KW-1185">Reference proteome</keyword>
<dbReference type="STRING" id="1064592.G0VHI4"/>
<comment type="subcellular location">
    <subcellularLocation>
        <location evidence="1 9">Nucleus</location>
        <location evidence="1 9">Nuclear pore complex</location>
    </subcellularLocation>
</comment>
<dbReference type="PANTHER" id="PTHR13373">
    <property type="entry name" value="FROUNT PROTEIN-RELATED"/>
    <property type="match status" value="1"/>
</dbReference>
<evidence type="ECO:0000256" key="7">
    <source>
        <dbReference type="ARBA" id="ARBA00023132"/>
    </source>
</evidence>
<dbReference type="GO" id="GO:0051664">
    <property type="term" value="P:nuclear pore localization"/>
    <property type="evidence" value="ECO:0007669"/>
    <property type="project" value="EnsemblFungi"/>
</dbReference>
<comment type="function">
    <text evidence="9">Functions as a component of the nuclear pore complex (NPC).</text>
</comment>
<dbReference type="HOGENOM" id="CLU_019986_0_0_1"/>
<dbReference type="RefSeq" id="XP_003677642.1">
    <property type="nucleotide sequence ID" value="XM_003677594.1"/>
</dbReference>
<keyword evidence="6 9" id="KW-0811">Translocation</keyword>